<protein>
    <submittedName>
        <fullName evidence="1">Uncharacterized protein</fullName>
    </submittedName>
</protein>
<evidence type="ECO:0000313" key="1">
    <source>
        <dbReference type="EMBL" id="PXY27432.1"/>
    </source>
</evidence>
<name>A0A2V4AZX9_9PSEU</name>
<reference evidence="1 2" key="1">
    <citation type="submission" date="2016-07" db="EMBL/GenBank/DDBJ databases">
        <title>Draft genome sequence of Prauserella muralis DSM 45305, isolated from a mould-covered wall in an indoor environment.</title>
        <authorList>
            <person name="Ruckert C."/>
            <person name="Albersmeier A."/>
            <person name="Jiang C.-L."/>
            <person name="Jiang Y."/>
            <person name="Kalinowski J."/>
            <person name="Schneider O."/>
            <person name="Winkler A."/>
            <person name="Zotchev S.B."/>
        </authorList>
    </citation>
    <scope>NUCLEOTIDE SEQUENCE [LARGE SCALE GENOMIC DNA]</scope>
    <source>
        <strain evidence="1 2">DSM 45305</strain>
    </source>
</reference>
<gene>
    <name evidence="1" type="ORF">BAY60_13435</name>
</gene>
<dbReference type="OrthoDB" id="3526447at2"/>
<organism evidence="1 2">
    <name type="scientific">Prauserella muralis</name>
    <dbReference type="NCBI Taxonomy" id="588067"/>
    <lineage>
        <taxon>Bacteria</taxon>
        <taxon>Bacillati</taxon>
        <taxon>Actinomycetota</taxon>
        <taxon>Actinomycetes</taxon>
        <taxon>Pseudonocardiales</taxon>
        <taxon>Pseudonocardiaceae</taxon>
        <taxon>Prauserella</taxon>
    </lineage>
</organism>
<sequence>MGEAVYATREDVKRGLDITDGARANLLIDQQLAAGARAVDRLCHRIFYPWTGTRYFDWPDDQLGRSYRLWLDSPNYRDLISATSVTSGGVVIPSTEYFLRPYSGPPYTYLELDLDSSASFGQGSTRQRDVGITGLWGYGNDEAPAGALAAPLDSSSATVDVDSPVGVGAVLRVDSERMLVTGTSMLSTGQTLQADLDESMSDTLVAVVDGTAFAVEDVILLDAERMLVEDVAGNNLIVRRGWDGSVLAAHTGSTVFAARRLTVERGALGTTAAAHSNGATLARWVPPALVHDLNVAEAMNGVEQQRAAYARIAGSGENAREARAGGLKDLRQRVYEAHARRVRLGVV</sequence>
<dbReference type="RefSeq" id="WP_112281432.1">
    <property type="nucleotide sequence ID" value="NZ_MASW01000002.1"/>
</dbReference>
<dbReference type="EMBL" id="MASW01000002">
    <property type="protein sequence ID" value="PXY27432.1"/>
    <property type="molecule type" value="Genomic_DNA"/>
</dbReference>
<evidence type="ECO:0000313" key="2">
    <source>
        <dbReference type="Proteomes" id="UP000249915"/>
    </source>
</evidence>
<dbReference type="AlphaFoldDB" id="A0A2V4AZX9"/>
<keyword evidence="2" id="KW-1185">Reference proteome</keyword>
<dbReference type="Proteomes" id="UP000249915">
    <property type="component" value="Unassembled WGS sequence"/>
</dbReference>
<accession>A0A2V4AZX9</accession>
<proteinExistence type="predicted"/>
<comment type="caution">
    <text evidence="1">The sequence shown here is derived from an EMBL/GenBank/DDBJ whole genome shotgun (WGS) entry which is preliminary data.</text>
</comment>